<keyword evidence="2" id="KW-1185">Reference proteome</keyword>
<evidence type="ECO:0000313" key="1">
    <source>
        <dbReference type="EMBL" id="KAH7109788.1"/>
    </source>
</evidence>
<comment type="caution">
    <text evidence="1">The sequence shown here is derived from an EMBL/GenBank/DDBJ whole genome shotgun (WGS) entry which is preliminary data.</text>
</comment>
<dbReference type="OrthoDB" id="5121955at2759"/>
<accession>A0A9P9I6M5</accession>
<name>A0A9P9I6M5_9HYPO</name>
<dbReference type="Proteomes" id="UP000738349">
    <property type="component" value="Unassembled WGS sequence"/>
</dbReference>
<evidence type="ECO:0000313" key="2">
    <source>
        <dbReference type="Proteomes" id="UP000738349"/>
    </source>
</evidence>
<gene>
    <name evidence="1" type="ORF">EDB81DRAFT_375234</name>
</gene>
<sequence>MEYSFLLASSYRFECILLRLMCPRWQSRDLTRSEWTKCRLRLAVFELDTIVGRMLANNALSEVPLSFTTCIPILLALHIETALDTAELDVTRSMSRISISQAMLVLKHMAEIPPIQQILPIFERVLARHNLTPCTTDALNSNALQRNPEPTTNKEVHDAPWYAGFFATGWQDLPDFDDFSFDDFTGFEFVDN</sequence>
<protein>
    <submittedName>
        <fullName evidence="1">Uncharacterized protein</fullName>
    </submittedName>
</protein>
<proteinExistence type="predicted"/>
<dbReference type="AlphaFoldDB" id="A0A9P9I6M5"/>
<reference evidence="1" key="1">
    <citation type="journal article" date="2021" name="Nat. Commun.">
        <title>Genetic determinants of endophytism in the Arabidopsis root mycobiome.</title>
        <authorList>
            <person name="Mesny F."/>
            <person name="Miyauchi S."/>
            <person name="Thiergart T."/>
            <person name="Pickel B."/>
            <person name="Atanasova L."/>
            <person name="Karlsson M."/>
            <person name="Huettel B."/>
            <person name="Barry K.W."/>
            <person name="Haridas S."/>
            <person name="Chen C."/>
            <person name="Bauer D."/>
            <person name="Andreopoulos W."/>
            <person name="Pangilinan J."/>
            <person name="LaButti K."/>
            <person name="Riley R."/>
            <person name="Lipzen A."/>
            <person name="Clum A."/>
            <person name="Drula E."/>
            <person name="Henrissat B."/>
            <person name="Kohler A."/>
            <person name="Grigoriev I.V."/>
            <person name="Martin F.M."/>
            <person name="Hacquard S."/>
        </authorList>
    </citation>
    <scope>NUCLEOTIDE SEQUENCE</scope>
    <source>
        <strain evidence="1">MPI-CAGE-AT-0147</strain>
    </source>
</reference>
<dbReference type="EMBL" id="JAGMUV010000049">
    <property type="protein sequence ID" value="KAH7109788.1"/>
    <property type="molecule type" value="Genomic_DNA"/>
</dbReference>
<organism evidence="1 2">
    <name type="scientific">Dactylonectria macrodidyma</name>
    <dbReference type="NCBI Taxonomy" id="307937"/>
    <lineage>
        <taxon>Eukaryota</taxon>
        <taxon>Fungi</taxon>
        <taxon>Dikarya</taxon>
        <taxon>Ascomycota</taxon>
        <taxon>Pezizomycotina</taxon>
        <taxon>Sordariomycetes</taxon>
        <taxon>Hypocreomycetidae</taxon>
        <taxon>Hypocreales</taxon>
        <taxon>Nectriaceae</taxon>
        <taxon>Dactylonectria</taxon>
    </lineage>
</organism>